<dbReference type="Gene3D" id="1.25.40.10">
    <property type="entry name" value="Tetratricopeptide repeat domain"/>
    <property type="match status" value="1"/>
</dbReference>
<gene>
    <name evidence="1" type="ORF">C7410_12928</name>
</gene>
<accession>A0A2V4UET7</accession>
<dbReference type="Proteomes" id="UP000247772">
    <property type="component" value="Unassembled WGS sequence"/>
</dbReference>
<name>A0A2V4UET7_9BURK</name>
<evidence type="ECO:0000313" key="1">
    <source>
        <dbReference type="EMBL" id="PYE16587.1"/>
    </source>
</evidence>
<sequence length="176" mass="19928">MFSRKDTDFARFVEQADRSRDAGNYPEAQYNYWRALQLYPSHPAYIVQYAHCLKETGLMEDAFVNYVDAFRFGAHAVDVQQHAEFTAGRSGHGDVGHLFLANSSTDARQHELTIRDIKTGVLAFHLEEPSVTRVAAYLCKYATREALMSALAQEARFLSAHRDLLLLLKETAGEIQ</sequence>
<evidence type="ECO:0000313" key="2">
    <source>
        <dbReference type="Proteomes" id="UP000247772"/>
    </source>
</evidence>
<dbReference type="InterPro" id="IPR011990">
    <property type="entry name" value="TPR-like_helical_dom_sf"/>
</dbReference>
<dbReference type="SUPFAM" id="SSF48452">
    <property type="entry name" value="TPR-like"/>
    <property type="match status" value="1"/>
</dbReference>
<comment type="caution">
    <text evidence="1">The sequence shown here is derived from an EMBL/GenBank/DDBJ whole genome shotgun (WGS) entry which is preliminary data.</text>
</comment>
<protein>
    <recommendedName>
        <fullName evidence="3">Tetratricopeptide repeat protein</fullName>
    </recommendedName>
</protein>
<reference evidence="1 2" key="1">
    <citation type="submission" date="2018-06" db="EMBL/GenBank/DDBJ databases">
        <title>Genomic Encyclopedia of Type Strains, Phase IV (KMG-V): Genome sequencing to study the core and pangenomes of soil and plant-associated prokaryotes.</title>
        <authorList>
            <person name="Whitman W."/>
        </authorList>
    </citation>
    <scope>NUCLEOTIDE SEQUENCE [LARGE SCALE GENOMIC DNA]</scope>
    <source>
        <strain evidence="1 2">SRCL-318</strain>
    </source>
</reference>
<dbReference type="EMBL" id="QJSQ01000029">
    <property type="protein sequence ID" value="PYE16587.1"/>
    <property type="molecule type" value="Genomic_DNA"/>
</dbReference>
<proteinExistence type="predicted"/>
<evidence type="ECO:0008006" key="3">
    <source>
        <dbReference type="Google" id="ProtNLM"/>
    </source>
</evidence>
<organism evidence="1 2">
    <name type="scientific">Paraburkholderia silvatlantica</name>
    <dbReference type="NCBI Taxonomy" id="321895"/>
    <lineage>
        <taxon>Bacteria</taxon>
        <taxon>Pseudomonadati</taxon>
        <taxon>Pseudomonadota</taxon>
        <taxon>Betaproteobacteria</taxon>
        <taxon>Burkholderiales</taxon>
        <taxon>Burkholderiaceae</taxon>
        <taxon>Paraburkholderia</taxon>
    </lineage>
</organism>
<dbReference type="AlphaFoldDB" id="A0A2V4UET7"/>